<evidence type="ECO:0000256" key="1">
    <source>
        <dbReference type="ARBA" id="ARBA00001911"/>
    </source>
</evidence>
<evidence type="ECO:0000259" key="8">
    <source>
        <dbReference type="SMART" id="SM00997"/>
    </source>
</evidence>
<reference evidence="10" key="1">
    <citation type="submission" date="2015-02" db="EMBL/GenBank/DDBJ databases">
        <authorList>
            <person name="Gon?alves P."/>
        </authorList>
    </citation>
    <scope>NUCLEOTIDE SEQUENCE [LARGE SCALE GENOMIC DNA]</scope>
</reference>
<evidence type="ECO:0000256" key="4">
    <source>
        <dbReference type="ARBA" id="ARBA00022563"/>
    </source>
</evidence>
<dbReference type="SMART" id="SM00996">
    <property type="entry name" value="AdoHcyase"/>
    <property type="match status" value="1"/>
</dbReference>
<dbReference type="SUPFAM" id="SSF52283">
    <property type="entry name" value="Formate/glycerate dehydrogenase catalytic domain-like"/>
    <property type="match status" value="1"/>
</dbReference>
<keyword evidence="6" id="KW-0520">NAD</keyword>
<evidence type="ECO:0000256" key="2">
    <source>
        <dbReference type="ARBA" id="ARBA00005195"/>
    </source>
</evidence>
<dbReference type="Pfam" id="PF00670">
    <property type="entry name" value="AdoHcyase_NAD"/>
    <property type="match status" value="1"/>
</dbReference>
<dbReference type="GO" id="GO:0006730">
    <property type="term" value="P:one-carbon metabolic process"/>
    <property type="evidence" value="ECO:0007669"/>
    <property type="project" value="UniProtKB-KW"/>
</dbReference>
<evidence type="ECO:0000256" key="7">
    <source>
        <dbReference type="ARBA" id="ARBA00034527"/>
    </source>
</evidence>
<dbReference type="SUPFAM" id="SSF51735">
    <property type="entry name" value="NAD(P)-binding Rossmann-fold domains"/>
    <property type="match status" value="1"/>
</dbReference>
<dbReference type="Pfam" id="PF05221">
    <property type="entry name" value="AdoHcyase"/>
    <property type="match status" value="1"/>
</dbReference>
<dbReference type="GO" id="GO:0033353">
    <property type="term" value="P:S-adenosylmethionine cycle"/>
    <property type="evidence" value="ECO:0007669"/>
    <property type="project" value="TreeGrafter"/>
</dbReference>
<feature type="domain" description="S-adenosyl-L-homocysteine hydrolase NAD binding" evidence="8">
    <location>
        <begin position="89"/>
        <end position="250"/>
    </location>
</feature>
<gene>
    <name evidence="9" type="primary">SPOSA6832_04156</name>
</gene>
<evidence type="ECO:0000313" key="10">
    <source>
        <dbReference type="Proteomes" id="UP000243876"/>
    </source>
</evidence>
<accession>A0A0D6ER90</accession>
<name>A0A0D6ER90_SPOSA</name>
<dbReference type="EMBL" id="CENE01000024">
    <property type="protein sequence ID" value="CEQ42353.1"/>
    <property type="molecule type" value="Genomic_DNA"/>
</dbReference>
<dbReference type="NCBIfam" id="NF004005">
    <property type="entry name" value="PRK05476.2-3"/>
    <property type="match status" value="1"/>
</dbReference>
<dbReference type="PANTHER" id="PTHR23420">
    <property type="entry name" value="ADENOSYLHOMOCYSTEINASE"/>
    <property type="match status" value="1"/>
</dbReference>
<evidence type="ECO:0000313" key="9">
    <source>
        <dbReference type="EMBL" id="CEQ42353.1"/>
    </source>
</evidence>
<comment type="similarity">
    <text evidence="3">Belongs to the adenosylhomocysteinase family.</text>
</comment>
<dbReference type="InterPro" id="IPR020082">
    <property type="entry name" value="S-Ado-L-homoCys_hydrolase_CS"/>
</dbReference>
<sequence>MEQTIKGFANDEPLNMILDDGGDLTALVHDKYPELLPELPLIAGDTGINGVSEETTTGVHHLYKLFKEGKLKIPAINVNDAVTKSKFDNLYGCRESLVDGIKRATDVMLAGKVAVVAGYGDVGKGCAESLRSYGSRVIITEIDPINALQAAMAGFEVTTMEEAAPQGNIFVTTTGCRDIIRGEHFEQMPEDAIVCNIGHFSVEVDVVALKAAAVECVNIKPQVDRYTMKSGRHVILLAEGRLVNLGCATGHPSWVMSCSFTNQVLAQIALWTDVKSYPLGVHILPKALDEEVARAHLKSLNVKLTTMTSVQAEYLGLKQEGPYKPDHYRY</sequence>
<keyword evidence="10" id="KW-1185">Reference proteome</keyword>
<dbReference type="Gene3D" id="3.40.50.1480">
    <property type="entry name" value="Adenosylhomocysteinase-like"/>
    <property type="match status" value="1"/>
</dbReference>
<evidence type="ECO:0000256" key="6">
    <source>
        <dbReference type="ARBA" id="ARBA00023027"/>
    </source>
</evidence>
<dbReference type="InterPro" id="IPR042172">
    <property type="entry name" value="Adenosylhomocyst_ase-like_sf"/>
</dbReference>
<comment type="cofactor">
    <cofactor evidence="1">
        <name>NAD(+)</name>
        <dbReference type="ChEBI" id="CHEBI:57540"/>
    </cofactor>
</comment>
<dbReference type="Gene3D" id="3.40.50.720">
    <property type="entry name" value="NAD(P)-binding Rossmann-like Domain"/>
    <property type="match status" value="1"/>
</dbReference>
<dbReference type="AlphaFoldDB" id="A0A0D6ER90"/>
<protein>
    <recommendedName>
        <fullName evidence="7">adenosylhomocysteinase</fullName>
        <ecNumber evidence="7">3.13.2.1</ecNumber>
    </recommendedName>
</protein>
<dbReference type="Proteomes" id="UP000243876">
    <property type="component" value="Unassembled WGS sequence"/>
</dbReference>
<dbReference type="OrthoDB" id="10007170at2759"/>
<evidence type="ECO:0000256" key="3">
    <source>
        <dbReference type="ARBA" id="ARBA00007122"/>
    </source>
</evidence>
<proteinExistence type="inferred from homology"/>
<dbReference type="FunFam" id="3.40.50.720:FF:000004">
    <property type="entry name" value="Adenosylhomocysteinase"/>
    <property type="match status" value="1"/>
</dbReference>
<dbReference type="CDD" id="cd00401">
    <property type="entry name" value="SAHH"/>
    <property type="match status" value="1"/>
</dbReference>
<comment type="pathway">
    <text evidence="2">Amino-acid biosynthesis; L-homocysteine biosynthesis; L-homocysteine from S-adenosyl-L-homocysteine: step 1/1.</text>
</comment>
<feature type="non-terminal residue" evidence="9">
    <location>
        <position position="1"/>
    </location>
</feature>
<dbReference type="PANTHER" id="PTHR23420:SF0">
    <property type="entry name" value="ADENOSYLHOMOCYSTEINASE"/>
    <property type="match status" value="1"/>
</dbReference>
<dbReference type="GO" id="GO:0005829">
    <property type="term" value="C:cytosol"/>
    <property type="evidence" value="ECO:0007669"/>
    <property type="project" value="TreeGrafter"/>
</dbReference>
<dbReference type="EC" id="3.13.2.1" evidence="7"/>
<organism evidence="9 10">
    <name type="scientific">Sporidiobolus salmonicolor</name>
    <name type="common">Yeast-like fungus</name>
    <name type="synonym">Sporobolomyces salmonicolor</name>
    <dbReference type="NCBI Taxonomy" id="5005"/>
    <lineage>
        <taxon>Eukaryota</taxon>
        <taxon>Fungi</taxon>
        <taxon>Dikarya</taxon>
        <taxon>Basidiomycota</taxon>
        <taxon>Pucciniomycotina</taxon>
        <taxon>Microbotryomycetes</taxon>
        <taxon>Sporidiobolales</taxon>
        <taxon>Sporidiobolaceae</taxon>
        <taxon>Sporobolomyces</taxon>
    </lineage>
</organism>
<keyword evidence="5" id="KW-0378">Hydrolase</keyword>
<dbReference type="GO" id="GO:0004013">
    <property type="term" value="F:adenosylhomocysteinase activity"/>
    <property type="evidence" value="ECO:0007669"/>
    <property type="project" value="UniProtKB-EC"/>
</dbReference>
<dbReference type="PROSITE" id="PS00739">
    <property type="entry name" value="ADOHCYASE_2"/>
    <property type="match status" value="1"/>
</dbReference>
<dbReference type="SMART" id="SM00997">
    <property type="entry name" value="AdoHcyase_NAD"/>
    <property type="match status" value="1"/>
</dbReference>
<dbReference type="InterPro" id="IPR036291">
    <property type="entry name" value="NAD(P)-bd_dom_sf"/>
</dbReference>
<dbReference type="InterPro" id="IPR015878">
    <property type="entry name" value="Ado_hCys_hydrolase_NAD-bd"/>
</dbReference>
<dbReference type="InterPro" id="IPR000043">
    <property type="entry name" value="Adenosylhomocysteinase-like"/>
</dbReference>
<evidence type="ECO:0000256" key="5">
    <source>
        <dbReference type="ARBA" id="ARBA00022801"/>
    </source>
</evidence>
<keyword evidence="4" id="KW-0554">One-carbon metabolism</keyword>